<dbReference type="InterPro" id="IPR017927">
    <property type="entry name" value="FAD-bd_FR_type"/>
</dbReference>
<dbReference type="PRINTS" id="PR00371">
    <property type="entry name" value="FPNCR"/>
</dbReference>
<dbReference type="FunFam" id="3.40.50.80:FF:000044">
    <property type="entry name" value="Ring-1,2-phenylacetyl-CoA epoxidase subunit PaaE"/>
    <property type="match status" value="1"/>
</dbReference>
<protein>
    <submittedName>
        <fullName evidence="12">Phenylacetate-CoA oxygenase/reductase subunit PaaK</fullName>
    </submittedName>
</protein>
<dbReference type="PROSITE" id="PS51085">
    <property type="entry name" value="2FE2S_FER_2"/>
    <property type="match status" value="1"/>
</dbReference>
<dbReference type="Pfam" id="PF00970">
    <property type="entry name" value="FAD_binding_6"/>
    <property type="match status" value="1"/>
</dbReference>
<evidence type="ECO:0000256" key="9">
    <source>
        <dbReference type="ARBA" id="ARBA00034078"/>
    </source>
</evidence>
<dbReference type="InterPro" id="IPR011884">
    <property type="entry name" value="PaaE"/>
</dbReference>
<evidence type="ECO:0000256" key="8">
    <source>
        <dbReference type="ARBA" id="ARBA00023014"/>
    </source>
</evidence>
<keyword evidence="3" id="KW-0001">2Fe-2S</keyword>
<comment type="caution">
    <text evidence="12">The sequence shown here is derived from an EMBL/GenBank/DDBJ whole genome shotgun (WGS) entry which is preliminary data.</text>
</comment>
<feature type="domain" description="FAD-binding FR-type" evidence="11">
    <location>
        <begin position="2"/>
        <end position="106"/>
    </location>
</feature>
<dbReference type="GO" id="GO:0016491">
    <property type="term" value="F:oxidoreductase activity"/>
    <property type="evidence" value="ECO:0007669"/>
    <property type="project" value="UniProtKB-KW"/>
</dbReference>
<dbReference type="InterPro" id="IPR017938">
    <property type="entry name" value="Riboflavin_synthase-like_b-brl"/>
</dbReference>
<evidence type="ECO:0000256" key="2">
    <source>
        <dbReference type="ARBA" id="ARBA00022630"/>
    </source>
</evidence>
<dbReference type="Proteomes" id="UP000245252">
    <property type="component" value="Unassembled WGS sequence"/>
</dbReference>
<dbReference type="SUPFAM" id="SSF54292">
    <property type="entry name" value="2Fe-2S ferredoxin-like"/>
    <property type="match status" value="1"/>
</dbReference>
<dbReference type="NCBIfam" id="TIGR02160">
    <property type="entry name" value="PA_CoA_Oxy5"/>
    <property type="match status" value="1"/>
</dbReference>
<organism evidence="12 13">
    <name type="scientific">Metarhizobium album</name>
    <dbReference type="NCBI Taxonomy" id="2182425"/>
    <lineage>
        <taxon>Bacteria</taxon>
        <taxon>Pseudomonadati</taxon>
        <taxon>Pseudomonadota</taxon>
        <taxon>Alphaproteobacteria</taxon>
        <taxon>Hyphomicrobiales</taxon>
        <taxon>Rhizobiaceae</taxon>
        <taxon>Metarhizobium</taxon>
    </lineage>
</organism>
<dbReference type="InterPro" id="IPR039261">
    <property type="entry name" value="FNR_nucleotide-bd"/>
</dbReference>
<dbReference type="InterPro" id="IPR001433">
    <property type="entry name" value="OxRdtase_FAD/NAD-bd"/>
</dbReference>
<evidence type="ECO:0000256" key="6">
    <source>
        <dbReference type="ARBA" id="ARBA00023002"/>
    </source>
</evidence>
<comment type="cofactor">
    <cofactor evidence="1">
        <name>FAD</name>
        <dbReference type="ChEBI" id="CHEBI:57692"/>
    </cofactor>
</comment>
<dbReference type="InterPro" id="IPR001041">
    <property type="entry name" value="2Fe-2S_ferredoxin-type"/>
</dbReference>
<dbReference type="GO" id="GO:0046872">
    <property type="term" value="F:metal ion binding"/>
    <property type="evidence" value="ECO:0007669"/>
    <property type="project" value="UniProtKB-KW"/>
</dbReference>
<dbReference type="SUPFAM" id="SSF52343">
    <property type="entry name" value="Ferredoxin reductase-like, C-terminal NADP-linked domain"/>
    <property type="match status" value="1"/>
</dbReference>
<evidence type="ECO:0000256" key="5">
    <source>
        <dbReference type="ARBA" id="ARBA00022827"/>
    </source>
</evidence>
<dbReference type="GO" id="GO:0010124">
    <property type="term" value="P:phenylacetate catabolic process"/>
    <property type="evidence" value="ECO:0007669"/>
    <property type="project" value="InterPro"/>
</dbReference>
<dbReference type="OrthoDB" id="9796486at2"/>
<evidence type="ECO:0000256" key="4">
    <source>
        <dbReference type="ARBA" id="ARBA00022723"/>
    </source>
</evidence>
<evidence type="ECO:0000259" key="10">
    <source>
        <dbReference type="PROSITE" id="PS51085"/>
    </source>
</evidence>
<dbReference type="SUPFAM" id="SSF63380">
    <property type="entry name" value="Riboflavin synthase domain-like"/>
    <property type="match status" value="1"/>
</dbReference>
<evidence type="ECO:0000313" key="12">
    <source>
        <dbReference type="EMBL" id="PWE53814.1"/>
    </source>
</evidence>
<dbReference type="Pfam" id="PF00111">
    <property type="entry name" value="Fer2"/>
    <property type="match status" value="1"/>
</dbReference>
<dbReference type="EMBL" id="QFBC01000013">
    <property type="protein sequence ID" value="PWE53814.1"/>
    <property type="molecule type" value="Genomic_DNA"/>
</dbReference>
<keyword evidence="8" id="KW-0411">Iron-sulfur</keyword>
<sequence>MARFHSLTVTEVRRETRDAVVVTLIPSEEDRGTFDFTQGQYLTFRRKFEDEELRRSYSICAGRDEGVLKVGIKRVDGGCFSTWANENLKAGDTLEAMPPMGAFFTALEPEVAKHYLGFAGGSGITPLLSIIKTVLSREPRARFTLVYANRQISSIMFREELEDLKNLYLGRLSVLHVLESEAQDIDLFTGRVDADKCAALFKSWIDIKSVATAFICGPEPMMLAIAAALRSHGLRDEQIKFELFASSQPGRARRKTEQAAGGDQAATCEATVTLDGATRTFRFPKHGQSLLDAALENAMDAPYACKAGVCSTCRAKVIEGEVEMETNHALEDYEVRQGYVLTCQCYPLTDRVVVSYDQ</sequence>
<dbReference type="PROSITE" id="PS51384">
    <property type="entry name" value="FAD_FR"/>
    <property type="match status" value="1"/>
</dbReference>
<evidence type="ECO:0000256" key="3">
    <source>
        <dbReference type="ARBA" id="ARBA00022714"/>
    </source>
</evidence>
<dbReference type="InterPro" id="IPR012675">
    <property type="entry name" value="Beta-grasp_dom_sf"/>
</dbReference>
<dbReference type="InterPro" id="IPR006058">
    <property type="entry name" value="2Fe2S_fd_BS"/>
</dbReference>
<dbReference type="Gene3D" id="2.40.30.10">
    <property type="entry name" value="Translation factors"/>
    <property type="match status" value="1"/>
</dbReference>
<evidence type="ECO:0000256" key="1">
    <source>
        <dbReference type="ARBA" id="ARBA00001974"/>
    </source>
</evidence>
<dbReference type="PANTHER" id="PTHR47354:SF8">
    <property type="entry name" value="1,2-PHENYLACETYL-COA EPOXIDASE, SUBUNIT E"/>
    <property type="match status" value="1"/>
</dbReference>
<dbReference type="InterPro" id="IPR008333">
    <property type="entry name" value="Cbr1-like_FAD-bd_dom"/>
</dbReference>
<keyword evidence="2" id="KW-0285">Flavoprotein</keyword>
<name>A0A2U2DKI6_9HYPH</name>
<dbReference type="Pfam" id="PF00175">
    <property type="entry name" value="NAD_binding_1"/>
    <property type="match status" value="1"/>
</dbReference>
<dbReference type="GO" id="GO:0051537">
    <property type="term" value="F:2 iron, 2 sulfur cluster binding"/>
    <property type="evidence" value="ECO:0007669"/>
    <property type="project" value="UniProtKB-KW"/>
</dbReference>
<dbReference type="InterPro" id="IPR036010">
    <property type="entry name" value="2Fe-2S_ferredoxin-like_sf"/>
</dbReference>
<proteinExistence type="predicted"/>
<gene>
    <name evidence="12" type="primary">paaK</name>
    <name evidence="12" type="ORF">DEM27_23100</name>
</gene>
<keyword evidence="13" id="KW-1185">Reference proteome</keyword>
<evidence type="ECO:0000259" key="11">
    <source>
        <dbReference type="PROSITE" id="PS51384"/>
    </source>
</evidence>
<evidence type="ECO:0000256" key="7">
    <source>
        <dbReference type="ARBA" id="ARBA00023004"/>
    </source>
</evidence>
<accession>A0A2U2DKI6</accession>
<comment type="cofactor">
    <cofactor evidence="9">
        <name>[2Fe-2S] cluster</name>
        <dbReference type="ChEBI" id="CHEBI:190135"/>
    </cofactor>
</comment>
<keyword evidence="6" id="KW-0560">Oxidoreductase</keyword>
<dbReference type="RefSeq" id="WP_109460611.1">
    <property type="nucleotide sequence ID" value="NZ_QFBC01000013.1"/>
</dbReference>
<dbReference type="Gene3D" id="3.40.50.80">
    <property type="entry name" value="Nucleotide-binding domain of ferredoxin-NADP reductase (FNR) module"/>
    <property type="match status" value="1"/>
</dbReference>
<keyword evidence="5" id="KW-0274">FAD</keyword>
<dbReference type="PANTHER" id="PTHR47354">
    <property type="entry name" value="NADH OXIDOREDUCTASE HCR"/>
    <property type="match status" value="1"/>
</dbReference>
<evidence type="ECO:0000313" key="13">
    <source>
        <dbReference type="Proteomes" id="UP000245252"/>
    </source>
</evidence>
<dbReference type="AlphaFoldDB" id="A0A2U2DKI6"/>
<dbReference type="PROSITE" id="PS00197">
    <property type="entry name" value="2FE2S_FER_1"/>
    <property type="match status" value="1"/>
</dbReference>
<keyword evidence="7" id="KW-0408">Iron</keyword>
<dbReference type="CDD" id="cd06214">
    <property type="entry name" value="PA_degradation_oxidoreductase_like"/>
    <property type="match status" value="1"/>
</dbReference>
<dbReference type="Gene3D" id="3.10.20.30">
    <property type="match status" value="1"/>
</dbReference>
<reference evidence="12 13" key="1">
    <citation type="submission" date="2018-05" db="EMBL/GenBank/DDBJ databases">
        <title>The draft genome of strain NS-104.</title>
        <authorList>
            <person name="Hang P."/>
            <person name="Jiang J."/>
        </authorList>
    </citation>
    <scope>NUCLEOTIDE SEQUENCE [LARGE SCALE GENOMIC DNA]</scope>
    <source>
        <strain evidence="12 13">NS-104</strain>
    </source>
</reference>
<feature type="domain" description="2Fe-2S ferredoxin-type" evidence="10">
    <location>
        <begin position="268"/>
        <end position="358"/>
    </location>
</feature>
<dbReference type="InterPro" id="IPR001709">
    <property type="entry name" value="Flavoprot_Pyr_Nucl_cyt_Rdtase"/>
</dbReference>
<keyword evidence="4" id="KW-0479">Metal-binding</keyword>
<dbReference type="CDD" id="cd00207">
    <property type="entry name" value="fer2"/>
    <property type="match status" value="1"/>
</dbReference>
<dbReference type="PRINTS" id="PR00406">
    <property type="entry name" value="CYTB5RDTASE"/>
</dbReference>
<dbReference type="InterPro" id="IPR050415">
    <property type="entry name" value="MRET"/>
</dbReference>
<dbReference type="GO" id="GO:0050660">
    <property type="term" value="F:flavin adenine dinucleotide binding"/>
    <property type="evidence" value="ECO:0007669"/>
    <property type="project" value="TreeGrafter"/>
</dbReference>